<accession>A0A0A5G6G4</accession>
<dbReference type="InterPro" id="IPR051044">
    <property type="entry name" value="MAG_DAG_Lipase"/>
</dbReference>
<sequence>MKQLFADQPRGVVILVHGAMEHKGRYDQLANRWVQEGFHCIYGDLPAHGEFAGERGHIRSFQEYMDTIVEWIKHATTFHLPIFLIGHSMGGLSIIRTLEENTIVPVDGVILSSPCLGIKNPPAKPLKILAKGLNIIAPRMKFNGQLDPQTVTREMAVVRQDINDDLMLKKVSVRWYSEFEKGIRLAFERISKYPNIPTLVMQAGDDKIVDKVQTKKWFDRLMIHEKSYKEWDHLYHEIFNDPEREDVFQYAKGFVDIHIRK</sequence>
<proteinExistence type="predicted"/>
<gene>
    <name evidence="2" type="ORF">N784_03980</name>
</gene>
<organism evidence="2 3">
    <name type="scientific">Pontibacillus litoralis JSM 072002</name>
    <dbReference type="NCBI Taxonomy" id="1385512"/>
    <lineage>
        <taxon>Bacteria</taxon>
        <taxon>Bacillati</taxon>
        <taxon>Bacillota</taxon>
        <taxon>Bacilli</taxon>
        <taxon>Bacillales</taxon>
        <taxon>Bacillaceae</taxon>
        <taxon>Pontibacillus</taxon>
    </lineage>
</organism>
<dbReference type="Proteomes" id="UP000030401">
    <property type="component" value="Unassembled WGS sequence"/>
</dbReference>
<dbReference type="STRING" id="1385512.N784_03980"/>
<dbReference type="SUPFAM" id="SSF53474">
    <property type="entry name" value="alpha/beta-Hydrolases"/>
    <property type="match status" value="1"/>
</dbReference>
<dbReference type="Gene3D" id="3.40.50.1820">
    <property type="entry name" value="alpha/beta hydrolase"/>
    <property type="match status" value="1"/>
</dbReference>
<evidence type="ECO:0000259" key="1">
    <source>
        <dbReference type="Pfam" id="PF12146"/>
    </source>
</evidence>
<dbReference type="Pfam" id="PF12146">
    <property type="entry name" value="Hydrolase_4"/>
    <property type="match status" value="1"/>
</dbReference>
<comment type="caution">
    <text evidence="2">The sequence shown here is derived from an EMBL/GenBank/DDBJ whole genome shotgun (WGS) entry which is preliminary data.</text>
</comment>
<dbReference type="EMBL" id="AVPG01000011">
    <property type="protein sequence ID" value="KGX86763.1"/>
    <property type="molecule type" value="Genomic_DNA"/>
</dbReference>
<dbReference type="eggNOG" id="COG2267">
    <property type="taxonomic scope" value="Bacteria"/>
</dbReference>
<feature type="domain" description="Serine aminopeptidase S33" evidence="1">
    <location>
        <begin position="8"/>
        <end position="243"/>
    </location>
</feature>
<dbReference type="InterPro" id="IPR022742">
    <property type="entry name" value="Hydrolase_4"/>
</dbReference>
<evidence type="ECO:0000313" key="2">
    <source>
        <dbReference type="EMBL" id="KGX86763.1"/>
    </source>
</evidence>
<name>A0A0A5G6G4_9BACI</name>
<evidence type="ECO:0000313" key="3">
    <source>
        <dbReference type="Proteomes" id="UP000030401"/>
    </source>
</evidence>
<protein>
    <submittedName>
        <fullName evidence="2">Phospholipase</fullName>
    </submittedName>
</protein>
<dbReference type="OrthoDB" id="9806902at2"/>
<keyword evidence="3" id="KW-1185">Reference proteome</keyword>
<dbReference type="InterPro" id="IPR029058">
    <property type="entry name" value="AB_hydrolase_fold"/>
</dbReference>
<dbReference type="RefSeq" id="WP_036834210.1">
    <property type="nucleotide sequence ID" value="NZ_AVPG01000011.1"/>
</dbReference>
<dbReference type="PANTHER" id="PTHR11614">
    <property type="entry name" value="PHOSPHOLIPASE-RELATED"/>
    <property type="match status" value="1"/>
</dbReference>
<dbReference type="AlphaFoldDB" id="A0A0A5G6G4"/>
<reference evidence="2 3" key="1">
    <citation type="submission" date="2013-08" db="EMBL/GenBank/DDBJ databases">
        <authorList>
            <person name="Huang J."/>
            <person name="Wang G."/>
        </authorList>
    </citation>
    <scope>NUCLEOTIDE SEQUENCE [LARGE SCALE GENOMIC DNA]</scope>
    <source>
        <strain evidence="2 3">JSM 072002</strain>
    </source>
</reference>